<reference evidence="2 3" key="1">
    <citation type="submission" date="2017-05" db="EMBL/GenBank/DDBJ databases">
        <authorList>
            <person name="Song R."/>
            <person name="Chenine A.L."/>
            <person name="Ruprecht R.M."/>
        </authorList>
    </citation>
    <scope>NUCLEOTIDE SEQUENCE [LARGE SCALE GENOMIC DNA]</scope>
    <source>
        <strain evidence="2 3">CECT 8663</strain>
    </source>
</reference>
<sequence length="57" mass="5910">MPVTSFALLLVSVIAAAAVTVMAVSAWGVVNVLPVLLIVALLARWGLAHVPFDDSHS</sequence>
<proteinExistence type="predicted"/>
<keyword evidence="3" id="KW-1185">Reference proteome</keyword>
<feature type="transmembrane region" description="Helical" evidence="1">
    <location>
        <begin position="26"/>
        <end position="47"/>
    </location>
</feature>
<dbReference type="RefSeq" id="WP_170125759.1">
    <property type="nucleotide sequence ID" value="NZ_FXYH01000001.1"/>
</dbReference>
<protein>
    <submittedName>
        <fullName evidence="2">Uncharacterized protein</fullName>
    </submittedName>
</protein>
<name>A0A238JU66_9RHOB</name>
<evidence type="ECO:0000256" key="1">
    <source>
        <dbReference type="SAM" id="Phobius"/>
    </source>
</evidence>
<dbReference type="EMBL" id="FXYH01000001">
    <property type="protein sequence ID" value="SMX34115.1"/>
    <property type="molecule type" value="Genomic_DNA"/>
</dbReference>
<keyword evidence="1" id="KW-1133">Transmembrane helix</keyword>
<keyword evidence="1" id="KW-0472">Membrane</keyword>
<evidence type="ECO:0000313" key="2">
    <source>
        <dbReference type="EMBL" id="SMX34115.1"/>
    </source>
</evidence>
<accession>A0A238JU66</accession>
<dbReference type="AlphaFoldDB" id="A0A238JU66"/>
<organism evidence="2 3">
    <name type="scientific">Pelagimonas varians</name>
    <dbReference type="NCBI Taxonomy" id="696760"/>
    <lineage>
        <taxon>Bacteria</taxon>
        <taxon>Pseudomonadati</taxon>
        <taxon>Pseudomonadota</taxon>
        <taxon>Alphaproteobacteria</taxon>
        <taxon>Rhodobacterales</taxon>
        <taxon>Roseobacteraceae</taxon>
        <taxon>Pelagimonas</taxon>
    </lineage>
</organism>
<dbReference type="Proteomes" id="UP000220836">
    <property type="component" value="Unassembled WGS sequence"/>
</dbReference>
<evidence type="ECO:0000313" key="3">
    <source>
        <dbReference type="Proteomes" id="UP000220836"/>
    </source>
</evidence>
<gene>
    <name evidence="2" type="ORF">PEV8663_00392</name>
</gene>
<keyword evidence="1" id="KW-0812">Transmembrane</keyword>